<name>A0A4Y2WD85_ARAVE</name>
<evidence type="ECO:0000313" key="2">
    <source>
        <dbReference type="Proteomes" id="UP000499080"/>
    </source>
</evidence>
<keyword evidence="2" id="KW-1185">Reference proteome</keyword>
<proteinExistence type="predicted"/>
<dbReference type="Proteomes" id="UP000499080">
    <property type="component" value="Unassembled WGS sequence"/>
</dbReference>
<sequence>MILFRQSSSVFSERRKPGNNMILLRQPWLAESKWRPNTHDLLRQSPRWLKREVAPEQYDSFHASRHLCLARVSGAREQYDYFTPVVICGFEGEQVAPGNNMRFFYASRHLWLSGRRRPGTI</sequence>
<dbReference type="AlphaFoldDB" id="A0A4Y2WD85"/>
<dbReference type="EMBL" id="BGPR01059645">
    <property type="protein sequence ID" value="GBO35643.1"/>
    <property type="molecule type" value="Genomic_DNA"/>
</dbReference>
<comment type="caution">
    <text evidence="1">The sequence shown here is derived from an EMBL/GenBank/DDBJ whole genome shotgun (WGS) entry which is preliminary data.</text>
</comment>
<protein>
    <submittedName>
        <fullName evidence="1">Uncharacterized protein</fullName>
    </submittedName>
</protein>
<organism evidence="1 2">
    <name type="scientific">Araneus ventricosus</name>
    <name type="common">Orbweaver spider</name>
    <name type="synonym">Epeira ventricosa</name>
    <dbReference type="NCBI Taxonomy" id="182803"/>
    <lineage>
        <taxon>Eukaryota</taxon>
        <taxon>Metazoa</taxon>
        <taxon>Ecdysozoa</taxon>
        <taxon>Arthropoda</taxon>
        <taxon>Chelicerata</taxon>
        <taxon>Arachnida</taxon>
        <taxon>Araneae</taxon>
        <taxon>Araneomorphae</taxon>
        <taxon>Entelegynae</taxon>
        <taxon>Araneoidea</taxon>
        <taxon>Araneidae</taxon>
        <taxon>Araneus</taxon>
    </lineage>
</organism>
<accession>A0A4Y2WD85</accession>
<gene>
    <name evidence="1" type="ORF">AVEN_135731_1</name>
</gene>
<evidence type="ECO:0000313" key="1">
    <source>
        <dbReference type="EMBL" id="GBO35643.1"/>
    </source>
</evidence>
<reference evidence="1 2" key="1">
    <citation type="journal article" date="2019" name="Sci. Rep.">
        <title>Orb-weaving spider Araneus ventricosus genome elucidates the spidroin gene catalogue.</title>
        <authorList>
            <person name="Kono N."/>
            <person name="Nakamura H."/>
            <person name="Ohtoshi R."/>
            <person name="Moran D.A.P."/>
            <person name="Shinohara A."/>
            <person name="Yoshida Y."/>
            <person name="Fujiwara M."/>
            <person name="Mori M."/>
            <person name="Tomita M."/>
            <person name="Arakawa K."/>
        </authorList>
    </citation>
    <scope>NUCLEOTIDE SEQUENCE [LARGE SCALE GENOMIC DNA]</scope>
</reference>